<dbReference type="Proteomes" id="UP000042527">
    <property type="component" value="Unassembled WGS sequence"/>
</dbReference>
<gene>
    <name evidence="1" type="ORF">TPHV1_130023</name>
</gene>
<evidence type="ECO:0000313" key="2">
    <source>
        <dbReference type="Proteomes" id="UP000042527"/>
    </source>
</evidence>
<protein>
    <recommendedName>
        <fullName evidence="3">Exo-alpha-sialidase</fullName>
    </recommendedName>
</protein>
<sequence>MSQMLNRGKELIRISPKDSKKLEYSTNDGRSWMTRYSSSSSQGAFQDLTDNGKEILATTEKGLFYSTNDGRSWMRRN</sequence>
<dbReference type="EMBL" id="CDNC01000005">
    <property type="protein sequence ID" value="CEM60985.1"/>
    <property type="molecule type" value="Genomic_DNA"/>
</dbReference>
<accession>A0A0B7GVJ6</accession>
<dbReference type="RefSeq" id="WP_044634386.1">
    <property type="nucleotide sequence ID" value="NZ_CDNC01000005.1"/>
</dbReference>
<organism evidence="1 2">
    <name type="scientific">Treponema phagedenis</name>
    <dbReference type="NCBI Taxonomy" id="162"/>
    <lineage>
        <taxon>Bacteria</taxon>
        <taxon>Pseudomonadati</taxon>
        <taxon>Spirochaetota</taxon>
        <taxon>Spirochaetia</taxon>
        <taxon>Spirochaetales</taxon>
        <taxon>Treponemataceae</taxon>
        <taxon>Treponema</taxon>
    </lineage>
</organism>
<dbReference type="OrthoDB" id="362888at2"/>
<evidence type="ECO:0000313" key="1">
    <source>
        <dbReference type="EMBL" id="CEM60985.1"/>
    </source>
</evidence>
<name>A0A0B7GVJ6_TREPH</name>
<reference evidence="2" key="1">
    <citation type="submission" date="2015-01" db="EMBL/GenBank/DDBJ databases">
        <authorList>
            <person name="Manzoor Shahid"/>
            <person name="Zubair Saima"/>
        </authorList>
    </citation>
    <scope>NUCLEOTIDE SEQUENCE [LARGE SCALE GENOMIC DNA]</scope>
    <source>
        <strain evidence="2">V1</strain>
    </source>
</reference>
<dbReference type="AlphaFoldDB" id="A0A0B7GVJ6"/>
<keyword evidence="2" id="KW-1185">Reference proteome</keyword>
<evidence type="ECO:0008006" key="3">
    <source>
        <dbReference type="Google" id="ProtNLM"/>
    </source>
</evidence>
<proteinExistence type="predicted"/>
<dbReference type="InterPro" id="IPR015943">
    <property type="entry name" value="WD40/YVTN_repeat-like_dom_sf"/>
</dbReference>
<dbReference type="SUPFAM" id="SSF110296">
    <property type="entry name" value="Oligoxyloglucan reducing end-specific cellobiohydrolase"/>
    <property type="match status" value="1"/>
</dbReference>
<dbReference type="Gene3D" id="2.130.10.10">
    <property type="entry name" value="YVTN repeat-like/Quinoprotein amine dehydrogenase"/>
    <property type="match status" value="1"/>
</dbReference>